<name>A8F4I6_PSELT</name>
<dbReference type="Proteomes" id="UP000002016">
    <property type="component" value="Chromosome"/>
</dbReference>
<reference evidence="1 2" key="2">
    <citation type="journal article" date="2009" name="Proc. Natl. Acad. Sci. U.S.A.">
        <title>On the chimeric nature, thermophilic origin, and phylogenetic placement of the Thermotogales.</title>
        <authorList>
            <person name="Zhaxybayeva O."/>
            <person name="Swithers K.S."/>
            <person name="Lapierre P."/>
            <person name="Fournier G.P."/>
            <person name="Bickhart D.M."/>
            <person name="DeBoy R.T."/>
            <person name="Nelson K.E."/>
            <person name="Nesbo C.L."/>
            <person name="Doolittle W.F."/>
            <person name="Gogarten J.P."/>
            <person name="Noll K.M."/>
        </authorList>
    </citation>
    <scope>NUCLEOTIDE SEQUENCE [LARGE SCALE GENOMIC DNA]</scope>
    <source>
        <strain evidence="2">ATCC BAA-301 / DSM 14385 / NBRC 107922 / TMO</strain>
    </source>
</reference>
<dbReference type="STRING" id="416591.Tlet_0503"/>
<sequence precursor="true">MLLKMVFNLLLVAVFLSTVLPIMSVIDRITQHIQPYYIKCAVFKALEWVRREIPGQVVINNTSGTKKLIIKTIRIDEKETKILSLDFKNTVEFNTRNNNAIELSPICVSNAGSIDLGSWTITFPPAVVKVNIREER</sequence>
<accession>A8F4I6</accession>
<dbReference type="RefSeq" id="WP_012002551.1">
    <property type="nucleotide sequence ID" value="NC_009828.1"/>
</dbReference>
<gene>
    <name evidence="1" type="ordered locus">Tlet_0503</name>
</gene>
<evidence type="ECO:0000313" key="1">
    <source>
        <dbReference type="EMBL" id="ABV33070.1"/>
    </source>
</evidence>
<protein>
    <submittedName>
        <fullName evidence="1">Uncharacterized protein</fullName>
    </submittedName>
</protein>
<reference evidence="1 2" key="1">
    <citation type="submission" date="2007-08" db="EMBL/GenBank/DDBJ databases">
        <title>Complete sequence of Thermotoga lettingae TMO.</title>
        <authorList>
            <consortium name="US DOE Joint Genome Institute"/>
            <person name="Copeland A."/>
            <person name="Lucas S."/>
            <person name="Lapidus A."/>
            <person name="Barry K."/>
            <person name="Glavina del Rio T."/>
            <person name="Dalin E."/>
            <person name="Tice H."/>
            <person name="Pitluck S."/>
            <person name="Foster B."/>
            <person name="Bruce D."/>
            <person name="Schmutz J."/>
            <person name="Larimer F."/>
            <person name="Land M."/>
            <person name="Hauser L."/>
            <person name="Kyrpides N."/>
            <person name="Mikhailova N."/>
            <person name="Nelson K."/>
            <person name="Gogarten J.P."/>
            <person name="Noll K."/>
            <person name="Richardson P."/>
        </authorList>
    </citation>
    <scope>NUCLEOTIDE SEQUENCE [LARGE SCALE GENOMIC DNA]</scope>
    <source>
        <strain evidence="2">ATCC BAA-301 / DSM 14385 / NBRC 107922 / TMO</strain>
    </source>
</reference>
<organism evidence="1 2">
    <name type="scientific">Pseudothermotoga lettingae (strain ATCC BAA-301 / DSM 14385 / NBRC 107922 / TMO)</name>
    <name type="common">Thermotoga lettingae</name>
    <dbReference type="NCBI Taxonomy" id="416591"/>
    <lineage>
        <taxon>Bacteria</taxon>
        <taxon>Thermotogati</taxon>
        <taxon>Thermotogota</taxon>
        <taxon>Thermotogae</taxon>
        <taxon>Thermotogales</taxon>
        <taxon>Thermotogaceae</taxon>
        <taxon>Pseudothermotoga</taxon>
    </lineage>
</organism>
<dbReference type="EMBL" id="CP000812">
    <property type="protein sequence ID" value="ABV33070.1"/>
    <property type="molecule type" value="Genomic_DNA"/>
</dbReference>
<dbReference type="OrthoDB" id="48598at2"/>
<dbReference type="HOGENOM" id="CLU_1904960_0_0_0"/>
<dbReference type="KEGG" id="tle:Tlet_0503"/>
<evidence type="ECO:0000313" key="2">
    <source>
        <dbReference type="Proteomes" id="UP000002016"/>
    </source>
</evidence>
<dbReference type="AlphaFoldDB" id="A8F4I6"/>
<proteinExistence type="predicted"/>
<keyword evidence="2" id="KW-1185">Reference proteome</keyword>